<dbReference type="GO" id="GO:0016787">
    <property type="term" value="F:hydrolase activity"/>
    <property type="evidence" value="ECO:0007669"/>
    <property type="project" value="UniProtKB-KW"/>
</dbReference>
<dbReference type="PRINTS" id="PR00111">
    <property type="entry name" value="ABHYDROLASE"/>
</dbReference>
<feature type="domain" description="AB hydrolase-1" evidence="2">
    <location>
        <begin position="24"/>
        <end position="254"/>
    </location>
</feature>
<name>A0A7L6N6A2_9MOLU</name>
<reference evidence="3 4" key="1">
    <citation type="submission" date="2020-04" db="EMBL/GenBank/DDBJ databases">
        <authorList>
            <person name="Zheng R.K."/>
            <person name="Sun C.M."/>
        </authorList>
    </citation>
    <scope>NUCLEOTIDE SEQUENCE [LARGE SCALE GENOMIC DNA]</scope>
    <source>
        <strain evidence="4">zrk29</strain>
    </source>
</reference>
<dbReference type="InterPro" id="IPR000073">
    <property type="entry name" value="AB_hydrolase_1"/>
</dbReference>
<dbReference type="SUPFAM" id="SSF53474">
    <property type="entry name" value="alpha/beta-Hydrolases"/>
    <property type="match status" value="1"/>
</dbReference>
<protein>
    <submittedName>
        <fullName evidence="3">Alpha/beta hydrolase</fullName>
    </submittedName>
</protein>
<evidence type="ECO:0000256" key="1">
    <source>
        <dbReference type="ARBA" id="ARBA00006989"/>
    </source>
</evidence>
<keyword evidence="3" id="KW-0378">Hydrolase</keyword>
<dbReference type="PANTHER" id="PTHR43798">
    <property type="entry name" value="MONOACYLGLYCEROL LIPASE"/>
    <property type="match status" value="1"/>
</dbReference>
<dbReference type="InterPro" id="IPR050266">
    <property type="entry name" value="AB_hydrolase_sf"/>
</dbReference>
<dbReference type="EMBL" id="CP051151">
    <property type="protein sequence ID" value="QLY40089.1"/>
    <property type="molecule type" value="Genomic_DNA"/>
</dbReference>
<proteinExistence type="inferred from homology"/>
<gene>
    <name evidence="3" type="ORF">HF295_04115</name>
</gene>
<evidence type="ECO:0000313" key="4">
    <source>
        <dbReference type="Proteomes" id="UP000512167"/>
    </source>
</evidence>
<organism evidence="3 4">
    <name type="scientific">Hujiaoplasma nucleasis</name>
    <dbReference type="NCBI Taxonomy" id="2725268"/>
    <lineage>
        <taxon>Bacteria</taxon>
        <taxon>Bacillati</taxon>
        <taxon>Mycoplasmatota</taxon>
        <taxon>Mollicutes</taxon>
        <taxon>Candidatus Izemoplasmatales</taxon>
        <taxon>Hujiaoplasmataceae</taxon>
        <taxon>Hujiaoplasma</taxon>
    </lineage>
</organism>
<dbReference type="KEGG" id="tbk:HF295_04115"/>
<dbReference type="Pfam" id="PF00561">
    <property type="entry name" value="Abhydrolase_1"/>
    <property type="match status" value="1"/>
</dbReference>
<sequence length="274" mass="31917">MSIFKYKDKNVFYQLDGNKDNPKLLILNGIMMSTKSWQPFMETLTEHFHVLRVDFLDQGQSDKMTDNYKQDMQIDLLKALLDELKIKKINLVGISYGGEVALSFALKHQTYVQRLILFNSSAYTNPLLKDIGRSWIKAGQTRDGSLYYKTTIPIIYSPSYYEAKLEWMQKREEILTPIFSNPEFLDAMERLTLSAESFDVRDQLKDLDIHTLIITADEDFLTPRKEQEYLAKHIKNAHWMTIPGVGHASMYENPLLFTSLITGFFLVKQETYQI</sequence>
<accession>A0A7L6N6A2</accession>
<comment type="similarity">
    <text evidence="1">Belongs to the lipase/esterase LIP3/BchO family.</text>
</comment>
<dbReference type="Proteomes" id="UP000512167">
    <property type="component" value="Chromosome"/>
</dbReference>
<keyword evidence="4" id="KW-1185">Reference proteome</keyword>
<dbReference type="Gene3D" id="3.40.50.1820">
    <property type="entry name" value="alpha/beta hydrolase"/>
    <property type="match status" value="1"/>
</dbReference>
<dbReference type="AlphaFoldDB" id="A0A7L6N6A2"/>
<evidence type="ECO:0000259" key="2">
    <source>
        <dbReference type="Pfam" id="PF00561"/>
    </source>
</evidence>
<dbReference type="InterPro" id="IPR029058">
    <property type="entry name" value="AB_hydrolase_fold"/>
</dbReference>
<dbReference type="RefSeq" id="WP_312032587.1">
    <property type="nucleotide sequence ID" value="NZ_CP051151.1"/>
</dbReference>
<evidence type="ECO:0000313" key="3">
    <source>
        <dbReference type="EMBL" id="QLY40089.1"/>
    </source>
</evidence>